<proteinExistence type="predicted"/>
<feature type="region of interest" description="Disordered" evidence="1">
    <location>
        <begin position="279"/>
        <end position="303"/>
    </location>
</feature>
<dbReference type="InterPro" id="IPR032135">
    <property type="entry name" value="DUF4817"/>
</dbReference>
<comment type="caution">
    <text evidence="3">The sequence shown here is derived from an EMBL/GenBank/DDBJ whole genome shotgun (WGS) entry which is preliminary data.</text>
</comment>
<feature type="domain" description="DUF4817" evidence="2">
    <location>
        <begin position="218"/>
        <end position="253"/>
    </location>
</feature>
<evidence type="ECO:0000259" key="2">
    <source>
        <dbReference type="Pfam" id="PF16087"/>
    </source>
</evidence>
<accession>A0ABQ8U277</accession>
<evidence type="ECO:0000313" key="3">
    <source>
        <dbReference type="EMBL" id="KAJ4452302.1"/>
    </source>
</evidence>
<reference evidence="3 4" key="1">
    <citation type="journal article" date="2022" name="Allergy">
        <title>Genome assembly and annotation of Periplaneta americana reveal a comprehensive cockroach allergen profile.</title>
        <authorList>
            <person name="Wang L."/>
            <person name="Xiong Q."/>
            <person name="Saelim N."/>
            <person name="Wang L."/>
            <person name="Nong W."/>
            <person name="Wan A.T."/>
            <person name="Shi M."/>
            <person name="Liu X."/>
            <person name="Cao Q."/>
            <person name="Hui J.H.L."/>
            <person name="Sookrung N."/>
            <person name="Leung T.F."/>
            <person name="Tungtrongchitr A."/>
            <person name="Tsui S.K.W."/>
        </authorList>
    </citation>
    <scope>NUCLEOTIDE SEQUENCE [LARGE SCALE GENOMIC DNA]</scope>
    <source>
        <strain evidence="3">PWHHKU_190912</strain>
    </source>
</reference>
<dbReference type="Proteomes" id="UP001148838">
    <property type="component" value="Unassembled WGS sequence"/>
</dbReference>
<evidence type="ECO:0000256" key="1">
    <source>
        <dbReference type="SAM" id="MobiDB-lite"/>
    </source>
</evidence>
<evidence type="ECO:0000313" key="4">
    <source>
        <dbReference type="Proteomes" id="UP001148838"/>
    </source>
</evidence>
<dbReference type="InterPro" id="IPR036397">
    <property type="entry name" value="RNaseH_sf"/>
</dbReference>
<protein>
    <recommendedName>
        <fullName evidence="2">DUF4817 domain-containing protein</fullName>
    </recommendedName>
</protein>
<organism evidence="3 4">
    <name type="scientific">Periplaneta americana</name>
    <name type="common">American cockroach</name>
    <name type="synonym">Blatta americana</name>
    <dbReference type="NCBI Taxonomy" id="6978"/>
    <lineage>
        <taxon>Eukaryota</taxon>
        <taxon>Metazoa</taxon>
        <taxon>Ecdysozoa</taxon>
        <taxon>Arthropoda</taxon>
        <taxon>Hexapoda</taxon>
        <taxon>Insecta</taxon>
        <taxon>Pterygota</taxon>
        <taxon>Neoptera</taxon>
        <taxon>Polyneoptera</taxon>
        <taxon>Dictyoptera</taxon>
        <taxon>Blattodea</taxon>
        <taxon>Blattoidea</taxon>
        <taxon>Blattidae</taxon>
        <taxon>Blattinae</taxon>
        <taxon>Periplaneta</taxon>
    </lineage>
</organism>
<dbReference type="Gene3D" id="3.30.420.10">
    <property type="entry name" value="Ribonuclease H-like superfamily/Ribonuclease H"/>
    <property type="match status" value="1"/>
</dbReference>
<dbReference type="PANTHER" id="PTHR47326">
    <property type="entry name" value="TRANSPOSABLE ELEMENT TC3 TRANSPOSASE-LIKE PROTEIN"/>
    <property type="match status" value="1"/>
</dbReference>
<keyword evidence="4" id="KW-1185">Reference proteome</keyword>
<gene>
    <name evidence="3" type="ORF">ANN_03822</name>
</gene>
<dbReference type="PANTHER" id="PTHR47326:SF1">
    <property type="entry name" value="HTH PSQ-TYPE DOMAIN-CONTAINING PROTEIN"/>
    <property type="match status" value="1"/>
</dbReference>
<dbReference type="Pfam" id="PF16087">
    <property type="entry name" value="DUF4817"/>
    <property type="match status" value="1"/>
</dbReference>
<sequence length="331" mass="37536">MERLPVQQRIFCVEQFVSTESIVAVQREFRRIFGDNQRGVAPSRKNNQCVAALCFPDLTAPDFFLWGYLKSKIYGRTLHDIEDLKTEIREEIADVTPETLRRVMAGVQEDCNNALTQMEDILNNTNTPLHAIVIQTRKEAEIKPERIERLPFSLNQTTETSENRNCQSSENRSFTYANLGRFVGGGRGRDPPVGLHADRITAVGIAIPQHCRLEKSGIRTTQRAYQREFGVRNPPKRNTILGLVNKLETTGSLVSEKDKHRSSRLPTVVVDVRARLEQSPKKKKSLRRLSQERGTCPRQELREGGTGTVKMMSLRAISSVEVSEARCTSMR</sequence>
<dbReference type="EMBL" id="JAJSOF020000001">
    <property type="protein sequence ID" value="KAJ4452302.1"/>
    <property type="molecule type" value="Genomic_DNA"/>
</dbReference>
<name>A0ABQ8U277_PERAM</name>